<dbReference type="AlphaFoldDB" id="A0A132A1R4"/>
<name>A0A132A1R4_SARSC</name>
<evidence type="ECO:0000313" key="1">
    <source>
        <dbReference type="EMBL" id="KPM04515.1"/>
    </source>
</evidence>
<evidence type="ECO:0000313" key="2">
    <source>
        <dbReference type="Proteomes" id="UP000616769"/>
    </source>
</evidence>
<gene>
    <name evidence="1" type="ORF">QR98_0029640</name>
</gene>
<proteinExistence type="predicted"/>
<sequence>MLYKLFSWSVILIILVIFITERSEAFPFTFPISNLNPLNWYYRPPVSYSRDDQIAALSSKSSSSPSSSFLAKSSNDFDEPSNLFRYLDYVRSIFPRNDTPTTITPNADAATTENAKLIDEIESQESIAITERVSLLPQSTFSSTTETKFIGEVSTFPPSPQTPSSIESKSNFEEADQVLSTIIPLYNLEPFRNQMLTTETNLLDSNGTERLSSSSSVTDYVTNIVTDKSENESEEIQRFVTIIPILTQTSRKSKTLSETYDLNLEDLDDEAEQTSIAPKSDVTTKINRNVEKLLIPTINSKDSIGKLLSEDIKFEGSTEDSLKTNETTTIDMIFSKQNDDHPTTRLDFSIDNANDNDEDDRHQSTTTALNEMGNFGDQVKPSALKTTTILSLIGKPDAEARMEIEENSESNEKVSEMIKNESYQSELYTIKPIESRRFEADFFINHNDRNRQLQQQQQKQFIRKFHDDYYSNAAIFDELMKRYFWPRKHRYIEQMFVRDQELSDNTIEEINRFFLGDRYITRRPFDNDPQNQWLQPQ</sequence>
<dbReference type="VEuPathDB" id="VectorBase:SSCA007755"/>
<organism evidence="1 2">
    <name type="scientific">Sarcoptes scabiei</name>
    <name type="common">Itch mite</name>
    <name type="synonym">Acarus scabiei</name>
    <dbReference type="NCBI Taxonomy" id="52283"/>
    <lineage>
        <taxon>Eukaryota</taxon>
        <taxon>Metazoa</taxon>
        <taxon>Ecdysozoa</taxon>
        <taxon>Arthropoda</taxon>
        <taxon>Chelicerata</taxon>
        <taxon>Arachnida</taxon>
        <taxon>Acari</taxon>
        <taxon>Acariformes</taxon>
        <taxon>Sarcoptiformes</taxon>
        <taxon>Astigmata</taxon>
        <taxon>Psoroptidia</taxon>
        <taxon>Sarcoptoidea</taxon>
        <taxon>Sarcoptidae</taxon>
        <taxon>Sarcoptinae</taxon>
        <taxon>Sarcoptes</taxon>
    </lineage>
</organism>
<dbReference type="EMBL" id="JXLN01009107">
    <property type="protein sequence ID" value="KPM04515.1"/>
    <property type="molecule type" value="Genomic_DNA"/>
</dbReference>
<protein>
    <submittedName>
        <fullName evidence="1">Uncharacterized protein</fullName>
    </submittedName>
</protein>
<comment type="caution">
    <text evidence="1">The sequence shown here is derived from an EMBL/GenBank/DDBJ whole genome shotgun (WGS) entry which is preliminary data.</text>
</comment>
<dbReference type="Proteomes" id="UP000616769">
    <property type="component" value="Unassembled WGS sequence"/>
</dbReference>
<reference evidence="1 2" key="1">
    <citation type="journal article" date="2015" name="Parasit. Vectors">
        <title>Draft genome of the scabies mite.</title>
        <authorList>
            <person name="Rider S.D.Jr."/>
            <person name="Morgan M.S."/>
            <person name="Arlian L.G."/>
        </authorList>
    </citation>
    <scope>NUCLEOTIDE SEQUENCE [LARGE SCALE GENOMIC DNA]</scope>
    <source>
        <strain evidence="1">Arlian Lab</strain>
    </source>
</reference>
<accession>A0A132A1R4</accession>